<keyword evidence="1" id="KW-0732">Signal</keyword>
<dbReference type="EMBL" id="CAJNRF010003617">
    <property type="protein sequence ID" value="CAF2052558.1"/>
    <property type="molecule type" value="Genomic_DNA"/>
</dbReference>
<dbReference type="EMBL" id="CAJNOW010013577">
    <property type="protein sequence ID" value="CAF1622427.1"/>
    <property type="molecule type" value="Genomic_DNA"/>
</dbReference>
<dbReference type="EMBL" id="CAJOBG010003518">
    <property type="protein sequence ID" value="CAF4067222.1"/>
    <property type="molecule type" value="Genomic_DNA"/>
</dbReference>
<dbReference type="AlphaFoldDB" id="A0A814UWP2"/>
<dbReference type="EMBL" id="CAJOBI010101828">
    <property type="protein sequence ID" value="CAF4591560.1"/>
    <property type="molecule type" value="Genomic_DNA"/>
</dbReference>
<evidence type="ECO:0000313" key="6">
    <source>
        <dbReference type="EMBL" id="CAF2268036.1"/>
    </source>
</evidence>
<feature type="signal peptide" evidence="1">
    <location>
        <begin position="1"/>
        <end position="21"/>
    </location>
</feature>
<dbReference type="Proteomes" id="UP000663855">
    <property type="component" value="Unassembled WGS sequence"/>
</dbReference>
<dbReference type="Proteomes" id="UP000681967">
    <property type="component" value="Unassembled WGS sequence"/>
</dbReference>
<feature type="chain" id="PRO_5036226152" evidence="1">
    <location>
        <begin position="22"/>
        <end position="176"/>
    </location>
</feature>
<protein>
    <submittedName>
        <fullName evidence="2">Uncharacterized protein</fullName>
    </submittedName>
</protein>
<organism evidence="2 12">
    <name type="scientific">Rotaria magnacalcarata</name>
    <dbReference type="NCBI Taxonomy" id="392030"/>
    <lineage>
        <taxon>Eukaryota</taxon>
        <taxon>Metazoa</taxon>
        <taxon>Spiralia</taxon>
        <taxon>Gnathifera</taxon>
        <taxon>Rotifera</taxon>
        <taxon>Eurotatoria</taxon>
        <taxon>Bdelloidea</taxon>
        <taxon>Philodinida</taxon>
        <taxon>Philodinidae</taxon>
        <taxon>Rotaria</taxon>
    </lineage>
</organism>
<dbReference type="EMBL" id="CAJOBF010003910">
    <property type="protein sequence ID" value="CAF4115240.1"/>
    <property type="molecule type" value="Genomic_DNA"/>
</dbReference>
<dbReference type="Proteomes" id="UP000681720">
    <property type="component" value="Unassembled WGS sequence"/>
</dbReference>
<evidence type="ECO:0000313" key="9">
    <source>
        <dbReference type="EMBL" id="CAF4127270.1"/>
    </source>
</evidence>
<dbReference type="Proteomes" id="UP000663887">
    <property type="component" value="Unassembled WGS sequence"/>
</dbReference>
<dbReference type="EMBL" id="CAJNRG010000796">
    <property type="protein sequence ID" value="CAF2018354.1"/>
    <property type="molecule type" value="Genomic_DNA"/>
</dbReference>
<evidence type="ECO:0000313" key="7">
    <source>
        <dbReference type="EMBL" id="CAF4067222.1"/>
    </source>
</evidence>
<dbReference type="Proteomes" id="UP000676336">
    <property type="component" value="Unassembled WGS sequence"/>
</dbReference>
<accession>A0A814UWP2</accession>
<dbReference type="OrthoDB" id="10049730at2759"/>
<dbReference type="EMBL" id="CAJNRE010022052">
    <property type="protein sequence ID" value="CAF2268036.1"/>
    <property type="molecule type" value="Genomic_DNA"/>
</dbReference>
<evidence type="ECO:0000256" key="1">
    <source>
        <dbReference type="SAM" id="SignalP"/>
    </source>
</evidence>
<dbReference type="Proteomes" id="UP000663834">
    <property type="component" value="Unassembled WGS sequence"/>
</dbReference>
<dbReference type="Proteomes" id="UP000663856">
    <property type="component" value="Unassembled WGS sequence"/>
</dbReference>
<dbReference type="EMBL" id="CAJOBJ010341478">
    <property type="protein sequence ID" value="CAF5195588.1"/>
    <property type="molecule type" value="Genomic_DNA"/>
</dbReference>
<evidence type="ECO:0000313" key="10">
    <source>
        <dbReference type="EMBL" id="CAF4591560.1"/>
    </source>
</evidence>
<evidence type="ECO:0000313" key="2">
    <source>
        <dbReference type="EMBL" id="CAF1179820.1"/>
    </source>
</evidence>
<sequence>MLLRLQAIIFICSVVIWQSASVEQSSPRTGIEVAKFYGGLSPRSSSRDQIDKQNGDFRPLQFRFNYSSHINGWWCVKMYEGRGSWEDNYLCTNYDIGLSWSWTLQDVCMLSLKCVFTVEPSDAWWYDNALCLPSNSKIELVWSFCGPRENLSCIQLYDPSSPSYFHDNYLCWRQTK</sequence>
<dbReference type="Proteomes" id="UP000663824">
    <property type="component" value="Unassembled WGS sequence"/>
</dbReference>
<name>A0A814UWP2_9BILA</name>
<proteinExistence type="predicted"/>
<evidence type="ECO:0000313" key="12">
    <source>
        <dbReference type="Proteomes" id="UP000663855"/>
    </source>
</evidence>
<dbReference type="Proteomes" id="UP000663866">
    <property type="component" value="Unassembled WGS sequence"/>
</dbReference>
<evidence type="ECO:0000313" key="5">
    <source>
        <dbReference type="EMBL" id="CAF2052558.1"/>
    </source>
</evidence>
<evidence type="ECO:0000313" key="4">
    <source>
        <dbReference type="EMBL" id="CAF2018354.1"/>
    </source>
</evidence>
<dbReference type="EMBL" id="CAJOBH010008934">
    <property type="protein sequence ID" value="CAF4127270.1"/>
    <property type="molecule type" value="Genomic_DNA"/>
</dbReference>
<evidence type="ECO:0000313" key="11">
    <source>
        <dbReference type="EMBL" id="CAF5195588.1"/>
    </source>
</evidence>
<reference evidence="2" key="1">
    <citation type="submission" date="2021-02" db="EMBL/GenBank/DDBJ databases">
        <authorList>
            <person name="Nowell W R."/>
        </authorList>
    </citation>
    <scope>NUCLEOTIDE SEQUENCE</scope>
</reference>
<evidence type="ECO:0000313" key="13">
    <source>
        <dbReference type="Proteomes" id="UP000663866"/>
    </source>
</evidence>
<evidence type="ECO:0000313" key="3">
    <source>
        <dbReference type="EMBL" id="CAF1622427.1"/>
    </source>
</evidence>
<evidence type="ECO:0000313" key="8">
    <source>
        <dbReference type="EMBL" id="CAF4115240.1"/>
    </source>
</evidence>
<comment type="caution">
    <text evidence="2">The sequence shown here is derived from an EMBL/GenBank/DDBJ whole genome shotgun (WGS) entry which is preliminary data.</text>
</comment>
<dbReference type="Proteomes" id="UP000663842">
    <property type="component" value="Unassembled WGS sequence"/>
</dbReference>
<dbReference type="EMBL" id="CAJNOV010004570">
    <property type="protein sequence ID" value="CAF1179820.1"/>
    <property type="molecule type" value="Genomic_DNA"/>
</dbReference>
<keyword evidence="13" id="KW-1185">Reference proteome</keyword>
<gene>
    <name evidence="9" type="ORF">BYL167_LOCUS20369</name>
    <name evidence="2" type="ORF">CJN711_LOCUS10953</name>
    <name evidence="11" type="ORF">GIL414_LOCUS74732</name>
    <name evidence="3" type="ORF">KQP761_LOCUS24853</name>
    <name evidence="6" type="ORF">MBJ925_LOCUS39274</name>
    <name evidence="7" type="ORF">OVN521_LOCUS18973</name>
    <name evidence="10" type="ORF">SMN809_LOCUS38708</name>
    <name evidence="8" type="ORF">UXM345_LOCUS23079</name>
    <name evidence="5" type="ORF">WKI299_LOCUS10435</name>
    <name evidence="4" type="ORF">XDN619_LOCUS4158</name>
</gene>